<comment type="caution">
    <text evidence="2">The sequence shown here is derived from an EMBL/GenBank/DDBJ whole genome shotgun (WGS) entry which is preliminary data.</text>
</comment>
<organism evidence="2 3">
    <name type="scientific">Eragrostis curvula</name>
    <name type="common">weeping love grass</name>
    <dbReference type="NCBI Taxonomy" id="38414"/>
    <lineage>
        <taxon>Eukaryota</taxon>
        <taxon>Viridiplantae</taxon>
        <taxon>Streptophyta</taxon>
        <taxon>Embryophyta</taxon>
        <taxon>Tracheophyta</taxon>
        <taxon>Spermatophyta</taxon>
        <taxon>Magnoliopsida</taxon>
        <taxon>Liliopsida</taxon>
        <taxon>Poales</taxon>
        <taxon>Poaceae</taxon>
        <taxon>PACMAD clade</taxon>
        <taxon>Chloridoideae</taxon>
        <taxon>Eragrostideae</taxon>
        <taxon>Eragrostidinae</taxon>
        <taxon>Eragrostis</taxon>
    </lineage>
</organism>
<gene>
    <name evidence="2" type="ORF">EJB05_13382</name>
</gene>
<sequence length="414" mass="45671">MTWPGLSRLKKHWIAPGDGADHITGLPLELRAHIASFLPFRQVGQLSSLSRPWRRIHDHTPVVHVKLDDFLFLTNEMLDEDEDHPGILDDDALAGLEDSLLRRRAEGSGSCKVDTLRISYTPDDARMARHADRIIAAADAREICVKVPNSGKVSRVAWAVAVPPSTRDLEVVAFIHLAPAIAGPGAAALRTLLLHHAVIREWPRLPSLRSLTALCVTVLAAFPPAAWYPQLEYLGIFNSAIDLARVDICLPQLKVLEMDEVHVVPPGGAGKPLADVTVDSPVMEKLDMYCSTGCTPDYGLFTARVPRLRHLTWHHQFAERVNVHFGSPSSVGSGSIVFTWNGGFHCRETKECKALMMRMLGGLLPELSSDGLADAARPYMTLDKYKVEDSDTGEMFQEEKLTCNLKALMTSREA</sequence>
<evidence type="ECO:0000259" key="1">
    <source>
        <dbReference type="Pfam" id="PF00646"/>
    </source>
</evidence>
<dbReference type="Pfam" id="PF00646">
    <property type="entry name" value="F-box"/>
    <property type="match status" value="1"/>
</dbReference>
<name>A0A5J9VVJ9_9POAL</name>
<dbReference type="SUPFAM" id="SSF81383">
    <property type="entry name" value="F-box domain"/>
    <property type="match status" value="1"/>
</dbReference>
<dbReference type="PANTHER" id="PTHR34223:SF51">
    <property type="entry name" value="OS06G0556300 PROTEIN"/>
    <property type="match status" value="1"/>
</dbReference>
<dbReference type="EMBL" id="RWGY01000007">
    <property type="protein sequence ID" value="TVU39938.1"/>
    <property type="molecule type" value="Genomic_DNA"/>
</dbReference>
<evidence type="ECO:0000313" key="3">
    <source>
        <dbReference type="Proteomes" id="UP000324897"/>
    </source>
</evidence>
<dbReference type="InterPro" id="IPR036047">
    <property type="entry name" value="F-box-like_dom_sf"/>
</dbReference>
<dbReference type="OrthoDB" id="657590at2759"/>
<feature type="non-terminal residue" evidence="2">
    <location>
        <position position="1"/>
    </location>
</feature>
<dbReference type="Gramene" id="TVU39938">
    <property type="protein sequence ID" value="TVU39938"/>
    <property type="gene ID" value="EJB05_13382"/>
</dbReference>
<feature type="domain" description="F-box" evidence="1">
    <location>
        <begin position="24"/>
        <end position="56"/>
    </location>
</feature>
<dbReference type="InterPro" id="IPR001810">
    <property type="entry name" value="F-box_dom"/>
</dbReference>
<keyword evidence="3" id="KW-1185">Reference proteome</keyword>
<dbReference type="Proteomes" id="UP000324897">
    <property type="component" value="Chromosome 4"/>
</dbReference>
<evidence type="ECO:0000313" key="2">
    <source>
        <dbReference type="EMBL" id="TVU39938.1"/>
    </source>
</evidence>
<dbReference type="PANTHER" id="PTHR34223">
    <property type="entry name" value="OS11G0201299 PROTEIN"/>
    <property type="match status" value="1"/>
</dbReference>
<dbReference type="InterPro" id="IPR053197">
    <property type="entry name" value="F-box_SCFL_complex_component"/>
</dbReference>
<dbReference type="AlphaFoldDB" id="A0A5J9VVJ9"/>
<dbReference type="Gene3D" id="1.20.1280.50">
    <property type="match status" value="1"/>
</dbReference>
<reference evidence="2 3" key="1">
    <citation type="journal article" date="2019" name="Sci. Rep.">
        <title>A high-quality genome of Eragrostis curvula grass provides insights into Poaceae evolution and supports new strategies to enhance forage quality.</title>
        <authorList>
            <person name="Carballo J."/>
            <person name="Santos B.A.C.M."/>
            <person name="Zappacosta D."/>
            <person name="Garbus I."/>
            <person name="Selva J.P."/>
            <person name="Gallo C.A."/>
            <person name="Diaz A."/>
            <person name="Albertini E."/>
            <person name="Caccamo M."/>
            <person name="Echenique V."/>
        </authorList>
    </citation>
    <scope>NUCLEOTIDE SEQUENCE [LARGE SCALE GENOMIC DNA]</scope>
    <source>
        <strain evidence="3">cv. Victoria</strain>
        <tissue evidence="2">Leaf</tissue>
    </source>
</reference>
<proteinExistence type="predicted"/>
<accession>A0A5J9VVJ9</accession>
<protein>
    <recommendedName>
        <fullName evidence="1">F-box domain-containing protein</fullName>
    </recommendedName>
</protein>